<gene>
    <name evidence="8" type="ORF">DGYR_LOCUS4443</name>
</gene>
<feature type="domain" description="EF-hand" evidence="7">
    <location>
        <begin position="131"/>
        <end position="159"/>
    </location>
</feature>
<keyword evidence="3" id="KW-0479">Metal-binding</keyword>
<dbReference type="AlphaFoldDB" id="A0A7I8VJ54"/>
<dbReference type="PROSITE" id="PS50222">
    <property type="entry name" value="EF_HAND_2"/>
    <property type="match status" value="3"/>
</dbReference>
<dbReference type="InterPro" id="IPR002048">
    <property type="entry name" value="EF_hand_dom"/>
</dbReference>
<reference evidence="8 9" key="1">
    <citation type="submission" date="2020-08" db="EMBL/GenBank/DDBJ databases">
        <authorList>
            <person name="Hejnol A."/>
        </authorList>
    </citation>
    <scope>NUCLEOTIDE SEQUENCE [LARGE SCALE GENOMIC DNA]</scope>
</reference>
<keyword evidence="2" id="KW-0519">Myristate</keyword>
<dbReference type="Pfam" id="PF13833">
    <property type="entry name" value="EF-hand_8"/>
    <property type="match status" value="1"/>
</dbReference>
<dbReference type="GO" id="GO:0005509">
    <property type="term" value="F:calcium ion binding"/>
    <property type="evidence" value="ECO:0007669"/>
    <property type="project" value="InterPro"/>
</dbReference>
<dbReference type="InterPro" id="IPR011992">
    <property type="entry name" value="EF-hand-dom_pair"/>
</dbReference>
<comment type="caution">
    <text evidence="8">The sequence shown here is derived from an EMBL/GenBank/DDBJ whole genome shotgun (WGS) entry which is preliminary data.</text>
</comment>
<dbReference type="Pfam" id="PF13499">
    <property type="entry name" value="EF-hand_7"/>
    <property type="match status" value="1"/>
</dbReference>
<proteinExistence type="inferred from homology"/>
<keyword evidence="5" id="KW-0106">Calcium</keyword>
<keyword evidence="9" id="KW-1185">Reference proteome</keyword>
<evidence type="ECO:0000259" key="7">
    <source>
        <dbReference type="PROSITE" id="PS50222"/>
    </source>
</evidence>
<accession>A0A7I8VJ54</accession>
<dbReference type="InterPro" id="IPR018247">
    <property type="entry name" value="EF_Hand_1_Ca_BS"/>
</dbReference>
<protein>
    <submittedName>
        <fullName evidence="8">DgyrCDS4681</fullName>
    </submittedName>
</protein>
<dbReference type="Proteomes" id="UP000549394">
    <property type="component" value="Unassembled WGS sequence"/>
</dbReference>
<comment type="similarity">
    <text evidence="1">Belongs to the recoverin family.</text>
</comment>
<feature type="domain" description="EF-hand" evidence="7">
    <location>
        <begin position="44"/>
        <end position="79"/>
    </location>
</feature>
<sequence>MKENTHFKSKEIKEWHDKFKKDFPSGIIKRHEFRKIYMELTNKKSEELADYVFDAYDQDKNGVIDFKEFMITLSITCRGDIKEKLKWVFDMYDTDGSSYLSKSEVIKVLEVIFRMKGNDRVEATAFLQTVDIFKKLDKDKDGYITKEEFCRIATREREIINILNAI</sequence>
<keyword evidence="4" id="KW-0677">Repeat</keyword>
<evidence type="ECO:0000256" key="6">
    <source>
        <dbReference type="ARBA" id="ARBA00023288"/>
    </source>
</evidence>
<dbReference type="CDD" id="cd00051">
    <property type="entry name" value="EFh"/>
    <property type="match status" value="2"/>
</dbReference>
<dbReference type="Gene3D" id="1.10.238.10">
    <property type="entry name" value="EF-hand"/>
    <property type="match status" value="2"/>
</dbReference>
<dbReference type="PANTHER" id="PTHR23055">
    <property type="entry name" value="CALCIUM BINDING PROTEINS"/>
    <property type="match status" value="1"/>
</dbReference>
<evidence type="ECO:0000313" key="9">
    <source>
        <dbReference type="Proteomes" id="UP000549394"/>
    </source>
</evidence>
<dbReference type="EMBL" id="CAJFCJ010000006">
    <property type="protein sequence ID" value="CAD5115735.1"/>
    <property type="molecule type" value="Genomic_DNA"/>
</dbReference>
<dbReference type="SUPFAM" id="SSF47473">
    <property type="entry name" value="EF-hand"/>
    <property type="match status" value="1"/>
</dbReference>
<evidence type="ECO:0000313" key="8">
    <source>
        <dbReference type="EMBL" id="CAD5115735.1"/>
    </source>
</evidence>
<evidence type="ECO:0000256" key="1">
    <source>
        <dbReference type="ARBA" id="ARBA00006049"/>
    </source>
</evidence>
<dbReference type="SMART" id="SM00054">
    <property type="entry name" value="EFh"/>
    <property type="match status" value="3"/>
</dbReference>
<evidence type="ECO:0000256" key="5">
    <source>
        <dbReference type="ARBA" id="ARBA00022837"/>
    </source>
</evidence>
<evidence type="ECO:0000256" key="3">
    <source>
        <dbReference type="ARBA" id="ARBA00022723"/>
    </source>
</evidence>
<evidence type="ECO:0000256" key="4">
    <source>
        <dbReference type="ARBA" id="ARBA00022737"/>
    </source>
</evidence>
<evidence type="ECO:0000256" key="2">
    <source>
        <dbReference type="ARBA" id="ARBA00022707"/>
    </source>
</evidence>
<feature type="domain" description="EF-hand" evidence="7">
    <location>
        <begin position="80"/>
        <end position="115"/>
    </location>
</feature>
<dbReference type="OrthoDB" id="191686at2759"/>
<organism evidence="8 9">
    <name type="scientific">Dimorphilus gyrociliatus</name>
    <dbReference type="NCBI Taxonomy" id="2664684"/>
    <lineage>
        <taxon>Eukaryota</taxon>
        <taxon>Metazoa</taxon>
        <taxon>Spiralia</taxon>
        <taxon>Lophotrochozoa</taxon>
        <taxon>Annelida</taxon>
        <taxon>Polychaeta</taxon>
        <taxon>Polychaeta incertae sedis</taxon>
        <taxon>Dinophilidae</taxon>
        <taxon>Dimorphilus</taxon>
    </lineage>
</organism>
<dbReference type="InterPro" id="IPR028846">
    <property type="entry name" value="Recoverin"/>
</dbReference>
<keyword evidence="6" id="KW-0449">Lipoprotein</keyword>
<dbReference type="PRINTS" id="PR00450">
    <property type="entry name" value="RECOVERIN"/>
</dbReference>
<dbReference type="PANTHER" id="PTHR23055:SF178">
    <property type="entry name" value="NEUROCALCIN HOMOLOG"/>
    <property type="match status" value="1"/>
</dbReference>
<dbReference type="PROSITE" id="PS00018">
    <property type="entry name" value="EF_HAND_1"/>
    <property type="match status" value="2"/>
</dbReference>
<name>A0A7I8VJ54_9ANNE</name>